<protein>
    <recommendedName>
        <fullName evidence="2">histidine kinase</fullName>
        <ecNumber evidence="2">2.7.13.3</ecNumber>
    </recommendedName>
</protein>
<dbReference type="InterPro" id="IPR003661">
    <property type="entry name" value="HisK_dim/P_dom"/>
</dbReference>
<feature type="domain" description="PAC" evidence="8">
    <location>
        <begin position="479"/>
        <end position="531"/>
    </location>
</feature>
<dbReference type="Gene3D" id="1.10.287.130">
    <property type="match status" value="1"/>
</dbReference>
<dbReference type="PROSITE" id="PS50113">
    <property type="entry name" value="PAC"/>
    <property type="match status" value="4"/>
</dbReference>
<evidence type="ECO:0000256" key="1">
    <source>
        <dbReference type="ARBA" id="ARBA00000085"/>
    </source>
</evidence>
<dbReference type="SUPFAM" id="SSF47384">
    <property type="entry name" value="Homodimeric domain of signal transducing histidine kinase"/>
    <property type="match status" value="1"/>
</dbReference>
<evidence type="ECO:0000256" key="5">
    <source>
        <dbReference type="ARBA" id="ARBA00022777"/>
    </source>
</evidence>
<feature type="domain" description="Histidine kinase" evidence="6">
    <location>
        <begin position="1067"/>
        <end position="1300"/>
    </location>
</feature>
<evidence type="ECO:0000313" key="10">
    <source>
        <dbReference type="Proteomes" id="UP000664628"/>
    </source>
</evidence>
<comment type="catalytic activity">
    <reaction evidence="1">
        <text>ATP + protein L-histidine = ADP + protein N-phospho-L-histidine.</text>
        <dbReference type="EC" id="2.7.13.3"/>
    </reaction>
</comment>
<dbReference type="SMART" id="SM00086">
    <property type="entry name" value="PAC"/>
    <property type="match status" value="4"/>
</dbReference>
<dbReference type="InterPro" id="IPR052162">
    <property type="entry name" value="Sensor_kinase/Photoreceptor"/>
</dbReference>
<dbReference type="InterPro" id="IPR003594">
    <property type="entry name" value="HATPase_dom"/>
</dbReference>
<keyword evidence="4" id="KW-0808">Transferase</keyword>
<proteinExistence type="predicted"/>
<dbReference type="SMART" id="SM00388">
    <property type="entry name" value="HisKA"/>
    <property type="match status" value="1"/>
</dbReference>
<dbReference type="PANTHER" id="PTHR43304">
    <property type="entry name" value="PHYTOCHROME-LIKE PROTEIN CPH1"/>
    <property type="match status" value="1"/>
</dbReference>
<dbReference type="InterPro" id="IPR000014">
    <property type="entry name" value="PAS"/>
</dbReference>
<dbReference type="InterPro" id="IPR001610">
    <property type="entry name" value="PAC"/>
</dbReference>
<evidence type="ECO:0000256" key="4">
    <source>
        <dbReference type="ARBA" id="ARBA00022679"/>
    </source>
</evidence>
<dbReference type="PRINTS" id="PR00344">
    <property type="entry name" value="BCTRLSENSOR"/>
</dbReference>
<feature type="domain" description="PAS" evidence="7">
    <location>
        <begin position="528"/>
        <end position="596"/>
    </location>
</feature>
<dbReference type="InterPro" id="IPR000700">
    <property type="entry name" value="PAS-assoc_C"/>
</dbReference>
<dbReference type="SUPFAM" id="SSF55874">
    <property type="entry name" value="ATPase domain of HSP90 chaperone/DNA topoisomerase II/histidine kinase"/>
    <property type="match status" value="1"/>
</dbReference>
<dbReference type="InterPro" id="IPR005467">
    <property type="entry name" value="His_kinase_dom"/>
</dbReference>
<dbReference type="PROSITE" id="PS50109">
    <property type="entry name" value="HIS_KIN"/>
    <property type="match status" value="1"/>
</dbReference>
<keyword evidence="10" id="KW-1185">Reference proteome</keyword>
<dbReference type="PANTHER" id="PTHR43304:SF1">
    <property type="entry name" value="PAC DOMAIN-CONTAINING PROTEIN"/>
    <property type="match status" value="1"/>
</dbReference>
<feature type="domain" description="PAS" evidence="7">
    <location>
        <begin position="913"/>
        <end position="983"/>
    </location>
</feature>
<dbReference type="Pfam" id="PF08447">
    <property type="entry name" value="PAS_3"/>
    <property type="match status" value="3"/>
</dbReference>
<evidence type="ECO:0000256" key="3">
    <source>
        <dbReference type="ARBA" id="ARBA00022553"/>
    </source>
</evidence>
<feature type="domain" description="PAC" evidence="8">
    <location>
        <begin position="598"/>
        <end position="652"/>
    </location>
</feature>
<dbReference type="EC" id="2.7.13.3" evidence="2"/>
<evidence type="ECO:0000259" key="7">
    <source>
        <dbReference type="PROSITE" id="PS50112"/>
    </source>
</evidence>
<dbReference type="RefSeq" id="WP_207328825.1">
    <property type="nucleotide sequence ID" value="NZ_JAFMYW010000002.1"/>
</dbReference>
<dbReference type="SMART" id="SM00387">
    <property type="entry name" value="HATPase_c"/>
    <property type="match status" value="1"/>
</dbReference>
<dbReference type="InterPro" id="IPR035965">
    <property type="entry name" value="PAS-like_dom_sf"/>
</dbReference>
<evidence type="ECO:0000313" key="9">
    <source>
        <dbReference type="EMBL" id="MBO0948881.1"/>
    </source>
</evidence>
<dbReference type="EMBL" id="JAFMYW010000002">
    <property type="protein sequence ID" value="MBO0948881.1"/>
    <property type="molecule type" value="Genomic_DNA"/>
</dbReference>
<reference evidence="9 10" key="1">
    <citation type="submission" date="2021-03" db="EMBL/GenBank/DDBJ databases">
        <title>Fibrella sp. HMF5405 genome sequencing and assembly.</title>
        <authorList>
            <person name="Kang H."/>
            <person name="Kim H."/>
            <person name="Bae S."/>
            <person name="Joh K."/>
        </authorList>
    </citation>
    <scope>NUCLEOTIDE SEQUENCE [LARGE SCALE GENOMIC DNA]</scope>
    <source>
        <strain evidence="9 10">HMF5405</strain>
    </source>
</reference>
<dbReference type="CDD" id="cd00130">
    <property type="entry name" value="PAS"/>
    <property type="match status" value="3"/>
</dbReference>
<dbReference type="PROSITE" id="PS50112">
    <property type="entry name" value="PAS"/>
    <property type="match status" value="3"/>
</dbReference>
<dbReference type="Gene3D" id="3.30.565.10">
    <property type="entry name" value="Histidine kinase-like ATPase, C-terminal domain"/>
    <property type="match status" value="1"/>
</dbReference>
<feature type="domain" description="PAC" evidence="8">
    <location>
        <begin position="986"/>
        <end position="1038"/>
    </location>
</feature>
<sequence length="1300" mass="146330">MHNGDKLIPDNKALNQRLDAYSALRAANLGIWEVNTEEATIYYDDRCRELLGLPVDRAMPLDEFLNRINPAEAREARLAIDGAMNGQMRGQYDYTFRPLGTGIQLARLVRFIGQAQVDEQGKHARLVGIAQDITTTITQQQVADSEARFRTMVEQAPVAMCLFSGPQFVVTLANERMLEFWGRKREQVLSKPVFEALPEVVGQGFSELLNGVYRTGERFVAKERAVLLERNGQVERTYIDFVYEAFYEADGTISGVTAACIEVTEQVNARHIVEENEAKLRVLIEEAPVATCLFVGRELLIELANKPMLDFWGKGSSALGKPLAQALPELIDQPFLKILDDIFTTGEAYHSTAAPADLVVDGVLSTYYFDFTYKPIRTKTGEVYAIMNMAVDVTEQVLSRNRLVESEAYFRQLSDNVPAMIWTTKPDGYCDYLNKQWYDFTGQTKSEAEGYGWLDGTHPEDAVQAGQLFIDANTRQVPFSALYRLRKKEGNYRWVIDQGHPRFDSNGVYQGMVGTVVDVHEQKLAEEERQKLVTLMEASHEFVGLADKDGFIQYGNPVARQLLGWTSMEGKTILDCVYPDDRDQARELLAELVDKGHISHEIRFLNERTGEPFWLQWNGVAIKNATTGELISTGTVSPDITERRKIAQELEASEAKLRSLIASAPAGMGLFVGRDLVVEMPNQVFIDIVGKGPDIVGKPLREVMPELDSQPFLQILDEVYTSGKMYQSFGAQVNIVQRGVMTHNFYNITYSPLLDVNGEVYAILDIAIDVTEQIKAQKRLEESELFARSIIENSPVAKAVFVGEFMIIKTVNERMLDMMGRDASIIGQPFTVAMPELQQTPMMERLLHVLTTGETFYQPEEKIDLVRFGKPYTGYFNYVYKALSHTNGERYGVLATATEVTDQVVARHKIEESEKQFRALLEAIPAIAWTNSPTGEITFCNQRLFDYMGLDSHQLLTIDWQMVIHPDDLAHSMALYRQALTSGQDYVAENRYRRADGMYRWHLNRALPLRDELGQITKWVGTATDIHEQKQQEAELERQVAARTQQLNASIQDLQRSNDNLQQFAYIASHDLQEPLRKIQAFSTLLSTGYADQLGEGTDYLTRMQAAASRMSTLIRDLLTYSRISTRQEESAPVALERVVQHALLDLELVIEESSATIEVAQLPIIQGDETQLNQLMQNLLSNALKFRRQDADGQWISPVIRVSARHIRIDDLPASVKPARKTRAYYQIDVADNGIGFDEKYANRIFQVFQRLHGKGEFAGTGIGLAICEKVAANHGGAITAMGKPGEGAAFSVYFPIPD</sequence>
<evidence type="ECO:0000256" key="2">
    <source>
        <dbReference type="ARBA" id="ARBA00012438"/>
    </source>
</evidence>
<dbReference type="SUPFAM" id="SSF55785">
    <property type="entry name" value="PYP-like sensor domain (PAS domain)"/>
    <property type="match status" value="8"/>
</dbReference>
<gene>
    <name evidence="9" type="ORF">J2I46_09835</name>
</gene>
<dbReference type="CDD" id="cd00082">
    <property type="entry name" value="HisKA"/>
    <property type="match status" value="1"/>
</dbReference>
<dbReference type="InterPro" id="IPR013655">
    <property type="entry name" value="PAS_fold_3"/>
</dbReference>
<feature type="domain" description="PAS" evidence="7">
    <location>
        <begin position="406"/>
        <end position="461"/>
    </location>
</feature>
<organism evidence="9 10">
    <name type="scientific">Fibrella forsythiae</name>
    <dbReference type="NCBI Taxonomy" id="2817061"/>
    <lineage>
        <taxon>Bacteria</taxon>
        <taxon>Pseudomonadati</taxon>
        <taxon>Bacteroidota</taxon>
        <taxon>Cytophagia</taxon>
        <taxon>Cytophagales</taxon>
        <taxon>Spirosomataceae</taxon>
        <taxon>Fibrella</taxon>
    </lineage>
</organism>
<dbReference type="InterPro" id="IPR036890">
    <property type="entry name" value="HATPase_C_sf"/>
</dbReference>
<dbReference type="NCBIfam" id="TIGR00229">
    <property type="entry name" value="sensory_box"/>
    <property type="match status" value="6"/>
</dbReference>
<dbReference type="SMART" id="SM00091">
    <property type="entry name" value="PAS"/>
    <property type="match status" value="8"/>
</dbReference>
<dbReference type="InterPro" id="IPR036097">
    <property type="entry name" value="HisK_dim/P_sf"/>
</dbReference>
<dbReference type="InterPro" id="IPR013656">
    <property type="entry name" value="PAS_4"/>
</dbReference>
<dbReference type="Pfam" id="PF02518">
    <property type="entry name" value="HATPase_c"/>
    <property type="match status" value="1"/>
</dbReference>
<dbReference type="Gene3D" id="3.30.450.20">
    <property type="entry name" value="PAS domain"/>
    <property type="match status" value="8"/>
</dbReference>
<dbReference type="Pfam" id="PF08448">
    <property type="entry name" value="PAS_4"/>
    <property type="match status" value="3"/>
</dbReference>
<dbReference type="Proteomes" id="UP000664628">
    <property type="component" value="Unassembled WGS sequence"/>
</dbReference>
<evidence type="ECO:0000259" key="6">
    <source>
        <dbReference type="PROSITE" id="PS50109"/>
    </source>
</evidence>
<name>A0ABS3JFU5_9BACT</name>
<dbReference type="InterPro" id="IPR004358">
    <property type="entry name" value="Sig_transdc_His_kin-like_C"/>
</dbReference>
<comment type="caution">
    <text evidence="9">The sequence shown here is derived from an EMBL/GenBank/DDBJ whole genome shotgun (WGS) entry which is preliminary data.</text>
</comment>
<accession>A0ABS3JFU5</accession>
<keyword evidence="3" id="KW-0597">Phosphoprotein</keyword>
<feature type="domain" description="PAC" evidence="8">
    <location>
        <begin position="729"/>
        <end position="782"/>
    </location>
</feature>
<evidence type="ECO:0000259" key="8">
    <source>
        <dbReference type="PROSITE" id="PS50113"/>
    </source>
</evidence>
<keyword evidence="5" id="KW-0418">Kinase</keyword>
<dbReference type="Pfam" id="PF00512">
    <property type="entry name" value="HisKA"/>
    <property type="match status" value="1"/>
</dbReference>